<sequence length="747" mass="82714">MCLESSVSLIFCGTEVFPRVKKKDGCSIRLFMDQDRILYRGEAFTLTGNSVRQDAAHWAEVQPDGQVKTMKNGRYSEWRVLPEAGNAPHYRGSFEVLNKAYSLALNEAGSLLNEEGTFRTGANWPSVWTRDISYATHLGLGLWNVHACMKSLNARVRNGEVEQDTGTGGSWPISSDRVVWGMAAWEVYCLTGDAGWLARSCRVLEKTCMRDEQVLAATGGLVKGESSFLDWREQSYPAWMTSADIGDSCSLSTMVLHAEARKVLARMFRELGLEEKAREWEEKSASLSAVIERFFRIPEHALYGQYLYGRGYPVLSEKVDSLGNLLCVLLGQAHGPHAAGMVAVLPHCVYGIPCFHPQMPDGVPPYHNRAMWPFLEGYYAQAAAAVENESALALAFACMVRAALLCGTNKENVLLETGLDEGLLLSSDSQLWSIAGMLGSFYKGLFGIRLQPDSMKFRPCVPESFEGVHELAGLEYRGMTVDVRLRGHGRRIARCLVNGQEAPPVLSPGMKGRVFVELELVAAEEGAGQVNLAHMGGSLEAPEWKAARHGIAWEAVAGADYYRVYRNGIPVSQTEYCHYMPAPSRGDVSFQVMAVALDGRESYLNEPNDYPSADARMETRPCGLSGDEVWFSRVTESPDALCYNVNIDKPGVYRVDAFFANGTFDVSDGNTCALRSLYLDGRRAGTLAFPHTSRSGNWEHFIYSTAVEVVMTPGPCRVEVVYDSFSENMNRLVNDMVIKHLRFTRIS</sequence>
<dbReference type="GO" id="GO:0005975">
    <property type="term" value="P:carbohydrate metabolic process"/>
    <property type="evidence" value="ECO:0007669"/>
    <property type="project" value="InterPro"/>
</dbReference>
<dbReference type="AlphaFoldDB" id="A0AAE6TAU9"/>
<protein>
    <recommendedName>
        <fullName evidence="3">CBM6 domain-containing protein</fullName>
    </recommendedName>
</protein>
<dbReference type="EMBL" id="CP029701">
    <property type="protein sequence ID" value="QHV63339.1"/>
    <property type="molecule type" value="Genomic_DNA"/>
</dbReference>
<accession>A0AAE6TAU9</accession>
<dbReference type="InterPro" id="IPR008928">
    <property type="entry name" value="6-hairpin_glycosidase_sf"/>
</dbReference>
<gene>
    <name evidence="1" type="ORF">DMI76_08180</name>
</gene>
<evidence type="ECO:0008006" key="3">
    <source>
        <dbReference type="Google" id="ProtNLM"/>
    </source>
</evidence>
<dbReference type="SUPFAM" id="SSF48208">
    <property type="entry name" value="Six-hairpin glycosidases"/>
    <property type="match status" value="1"/>
</dbReference>
<dbReference type="Gene3D" id="2.60.120.260">
    <property type="entry name" value="Galactose-binding domain-like"/>
    <property type="match status" value="1"/>
</dbReference>
<name>A0AAE6TAU9_9BACT</name>
<dbReference type="SUPFAM" id="SSF49785">
    <property type="entry name" value="Galactose-binding domain-like"/>
    <property type="match status" value="1"/>
</dbReference>
<dbReference type="InterPro" id="IPR012341">
    <property type="entry name" value="6hp_glycosidase-like_sf"/>
</dbReference>
<proteinExistence type="predicted"/>
<dbReference type="Gene3D" id="2.60.420.10">
    <property type="entry name" value="Maltose phosphorylase, domain 3"/>
    <property type="match status" value="1"/>
</dbReference>
<dbReference type="InterPro" id="IPR008979">
    <property type="entry name" value="Galactose-bd-like_sf"/>
</dbReference>
<evidence type="ECO:0000313" key="1">
    <source>
        <dbReference type="EMBL" id="QHV63339.1"/>
    </source>
</evidence>
<reference evidence="1" key="1">
    <citation type="submission" date="2018-05" db="EMBL/GenBank/DDBJ databases">
        <title>Complete genome sequnece of Akkermansia muciniphila EB-AMDK-40.</title>
        <authorList>
            <person name="Nam Y.-D."/>
            <person name="Chung W.-H."/>
            <person name="Park Y.S."/>
            <person name="Kang J."/>
        </authorList>
    </citation>
    <scope>NUCLEOTIDE SEQUENCE</scope>
    <source>
        <strain evidence="1">EB-AMDK-40</strain>
    </source>
</reference>
<organism evidence="1 2">
    <name type="scientific">Akkermansia massiliensis</name>
    <dbReference type="NCBI Taxonomy" id="2927224"/>
    <lineage>
        <taxon>Bacteria</taxon>
        <taxon>Pseudomonadati</taxon>
        <taxon>Verrucomicrobiota</taxon>
        <taxon>Verrucomicrobiia</taxon>
        <taxon>Verrucomicrobiales</taxon>
        <taxon>Akkermansiaceae</taxon>
        <taxon>Akkermansia</taxon>
    </lineage>
</organism>
<evidence type="ECO:0000313" key="2">
    <source>
        <dbReference type="Proteomes" id="UP000642553"/>
    </source>
</evidence>
<dbReference type="Proteomes" id="UP000642553">
    <property type="component" value="Chromosome"/>
</dbReference>
<dbReference type="Gene3D" id="1.50.10.10">
    <property type="match status" value="1"/>
</dbReference>